<keyword evidence="2" id="KW-0964">Secreted</keyword>
<dbReference type="Pfam" id="PF18884">
    <property type="entry name" value="TSP3_bac"/>
    <property type="match status" value="3"/>
</dbReference>
<evidence type="ECO:0000256" key="1">
    <source>
        <dbReference type="ARBA" id="ARBA00004613"/>
    </source>
</evidence>
<evidence type="ECO:0000256" key="5">
    <source>
        <dbReference type="SAM" id="MobiDB-lite"/>
    </source>
</evidence>
<protein>
    <recommendedName>
        <fullName evidence="9">S-layer domain-containing protein</fullName>
    </recommendedName>
</protein>
<dbReference type="InterPro" id="IPR028974">
    <property type="entry name" value="TSP_type-3_rpt"/>
</dbReference>
<dbReference type="PANTHER" id="PTHR37467:SF1">
    <property type="entry name" value="EXPORTED CALCIUM-BINDING GLYCOPROTEIN"/>
    <property type="match status" value="1"/>
</dbReference>
<dbReference type="InterPro" id="IPR053180">
    <property type="entry name" value="Ca-binding_acidic-repeat"/>
</dbReference>
<organism evidence="7 8">
    <name type="scientific">Candidatus Magasanikbacteria bacterium GW2011_GWA2_50_22</name>
    <dbReference type="NCBI Taxonomy" id="1619043"/>
    <lineage>
        <taxon>Bacteria</taxon>
        <taxon>Candidatus Magasanikiibacteriota</taxon>
    </lineage>
</organism>
<evidence type="ECO:0000256" key="3">
    <source>
        <dbReference type="ARBA" id="ARBA00022729"/>
    </source>
</evidence>
<dbReference type="AlphaFoldDB" id="A0A0G1YQU9"/>
<name>A0A0G1YQU9_9BACT</name>
<dbReference type="GO" id="GO:0005509">
    <property type="term" value="F:calcium ion binding"/>
    <property type="evidence" value="ECO:0007669"/>
    <property type="project" value="InterPro"/>
</dbReference>
<gene>
    <name evidence="7" type="ORF">UY58_C0004G0016</name>
</gene>
<evidence type="ECO:0000313" key="8">
    <source>
        <dbReference type="Proteomes" id="UP000033982"/>
    </source>
</evidence>
<dbReference type="PROSITE" id="PS00018">
    <property type="entry name" value="EF_HAND_1"/>
    <property type="match status" value="1"/>
</dbReference>
<evidence type="ECO:0000256" key="6">
    <source>
        <dbReference type="SAM" id="Phobius"/>
    </source>
</evidence>
<evidence type="ECO:0000256" key="4">
    <source>
        <dbReference type="ARBA" id="ARBA00022837"/>
    </source>
</evidence>
<accession>A0A0G1YQU9</accession>
<feature type="region of interest" description="Disordered" evidence="5">
    <location>
        <begin position="116"/>
        <end position="219"/>
    </location>
</feature>
<dbReference type="InterPro" id="IPR059100">
    <property type="entry name" value="TSP3_bac"/>
</dbReference>
<dbReference type="EMBL" id="LCQN01000004">
    <property type="protein sequence ID" value="KKW17392.1"/>
    <property type="molecule type" value="Genomic_DNA"/>
</dbReference>
<feature type="transmembrane region" description="Helical" evidence="6">
    <location>
        <begin position="70"/>
        <end position="94"/>
    </location>
</feature>
<sequence>MFEETIPPSNLPISEAPSAIPPVVPNTPAEQEKEPEDMFAGVEPKVAPSPPPAEGGPAEIKEPLIGSRKVIIIGGIVLGVLVITGVVYGGLSFLRRAAAPPLKPVAMPEVMALPEVSTETPAPPQIELPEAALPSPAQVAPPLDTDGDGLSDDKERSLGTDPGSPDSDTDGLFDREEVETYQTDPRNPDTDGDGYLDGQEVRNGYNPGGEGRLFSVPGQ</sequence>
<dbReference type="Proteomes" id="UP000033982">
    <property type="component" value="Unassembled WGS sequence"/>
</dbReference>
<feature type="region of interest" description="Disordered" evidence="5">
    <location>
        <begin position="1"/>
        <end position="60"/>
    </location>
</feature>
<dbReference type="PANTHER" id="PTHR37467">
    <property type="entry name" value="EXPORTED CALCIUM-BINDING GLYCOPROTEIN-RELATED"/>
    <property type="match status" value="1"/>
</dbReference>
<keyword evidence="6" id="KW-0812">Transmembrane</keyword>
<dbReference type="Gene3D" id="4.10.1080.10">
    <property type="entry name" value="TSP type-3 repeat"/>
    <property type="match status" value="1"/>
</dbReference>
<evidence type="ECO:0008006" key="9">
    <source>
        <dbReference type="Google" id="ProtNLM"/>
    </source>
</evidence>
<feature type="compositionally biased region" description="Acidic residues" evidence="5">
    <location>
        <begin position="167"/>
        <end position="179"/>
    </location>
</feature>
<proteinExistence type="predicted"/>
<reference evidence="7 8" key="1">
    <citation type="journal article" date="2015" name="Nature">
        <title>rRNA introns, odd ribosomes, and small enigmatic genomes across a large radiation of phyla.</title>
        <authorList>
            <person name="Brown C.T."/>
            <person name="Hug L.A."/>
            <person name="Thomas B.C."/>
            <person name="Sharon I."/>
            <person name="Castelle C.J."/>
            <person name="Singh A."/>
            <person name="Wilkins M.J."/>
            <person name="Williams K.H."/>
            <person name="Banfield J.F."/>
        </authorList>
    </citation>
    <scope>NUCLEOTIDE SEQUENCE [LARGE SCALE GENOMIC DNA]</scope>
</reference>
<dbReference type="InterPro" id="IPR018247">
    <property type="entry name" value="EF_Hand_1_Ca_BS"/>
</dbReference>
<keyword evidence="6" id="KW-0472">Membrane</keyword>
<keyword evidence="3" id="KW-0732">Signal</keyword>
<evidence type="ECO:0000256" key="2">
    <source>
        <dbReference type="ARBA" id="ARBA00022525"/>
    </source>
</evidence>
<evidence type="ECO:0000313" key="7">
    <source>
        <dbReference type="EMBL" id="KKW17392.1"/>
    </source>
</evidence>
<comment type="caution">
    <text evidence="7">The sequence shown here is derived from an EMBL/GenBank/DDBJ whole genome shotgun (WGS) entry which is preliminary data.</text>
</comment>
<keyword evidence="6" id="KW-1133">Transmembrane helix</keyword>
<keyword evidence="4" id="KW-0106">Calcium</keyword>
<dbReference type="SUPFAM" id="SSF103647">
    <property type="entry name" value="TSP type-3 repeat"/>
    <property type="match status" value="1"/>
</dbReference>
<comment type="subcellular location">
    <subcellularLocation>
        <location evidence="1">Secreted</location>
    </subcellularLocation>
</comment>